<reference evidence="2" key="1">
    <citation type="submission" date="2022-11" db="UniProtKB">
        <authorList>
            <consortium name="WormBaseParasite"/>
        </authorList>
    </citation>
    <scope>IDENTIFICATION</scope>
</reference>
<protein>
    <submittedName>
        <fullName evidence="2">Uncharacterized protein</fullName>
    </submittedName>
</protein>
<organism evidence="1 2">
    <name type="scientific">Panagrolaimus sp. ES5</name>
    <dbReference type="NCBI Taxonomy" id="591445"/>
    <lineage>
        <taxon>Eukaryota</taxon>
        <taxon>Metazoa</taxon>
        <taxon>Ecdysozoa</taxon>
        <taxon>Nematoda</taxon>
        <taxon>Chromadorea</taxon>
        <taxon>Rhabditida</taxon>
        <taxon>Tylenchina</taxon>
        <taxon>Panagrolaimomorpha</taxon>
        <taxon>Panagrolaimoidea</taxon>
        <taxon>Panagrolaimidae</taxon>
        <taxon>Panagrolaimus</taxon>
    </lineage>
</organism>
<dbReference type="WBParaSite" id="ES5_v2.g8321.t1">
    <property type="protein sequence ID" value="ES5_v2.g8321.t1"/>
    <property type="gene ID" value="ES5_v2.g8321"/>
</dbReference>
<evidence type="ECO:0000313" key="2">
    <source>
        <dbReference type="WBParaSite" id="ES5_v2.g8321.t1"/>
    </source>
</evidence>
<proteinExistence type="predicted"/>
<dbReference type="Proteomes" id="UP000887579">
    <property type="component" value="Unplaced"/>
</dbReference>
<sequence length="137" mass="14196">MEEFVESPMLLLQCGIALAVPAVLTAIVNLGCGKKRDQPIRPGGKKDLSKSKPGGVGSSSKSAKSKRSTKSAGSGKKTGKASSSKRSSKSIDKSGKSGKNSKKSSKSSKGSKSSKSKRSKRDVKLQQTGPPSSQRSD</sequence>
<accession>A0AC34GU29</accession>
<name>A0AC34GU29_9BILA</name>
<evidence type="ECO:0000313" key="1">
    <source>
        <dbReference type="Proteomes" id="UP000887579"/>
    </source>
</evidence>